<evidence type="ECO:0000313" key="2">
    <source>
        <dbReference type="Proteomes" id="UP001732700"/>
    </source>
</evidence>
<proteinExistence type="predicted"/>
<reference evidence="1" key="2">
    <citation type="submission" date="2025-09" db="UniProtKB">
        <authorList>
            <consortium name="EnsemblPlants"/>
        </authorList>
    </citation>
    <scope>IDENTIFICATION</scope>
</reference>
<organism evidence="1 2">
    <name type="scientific">Avena sativa</name>
    <name type="common">Oat</name>
    <dbReference type="NCBI Taxonomy" id="4498"/>
    <lineage>
        <taxon>Eukaryota</taxon>
        <taxon>Viridiplantae</taxon>
        <taxon>Streptophyta</taxon>
        <taxon>Embryophyta</taxon>
        <taxon>Tracheophyta</taxon>
        <taxon>Spermatophyta</taxon>
        <taxon>Magnoliopsida</taxon>
        <taxon>Liliopsida</taxon>
        <taxon>Poales</taxon>
        <taxon>Poaceae</taxon>
        <taxon>BOP clade</taxon>
        <taxon>Pooideae</taxon>
        <taxon>Poodae</taxon>
        <taxon>Poeae</taxon>
        <taxon>Poeae Chloroplast Group 1 (Aveneae type)</taxon>
        <taxon>Aveninae</taxon>
        <taxon>Avena</taxon>
    </lineage>
</organism>
<dbReference type="EnsemblPlants" id="AVESA.00010b.r2.1AG0005780.1">
    <property type="protein sequence ID" value="AVESA.00010b.r2.1AG0005780.1.CDS"/>
    <property type="gene ID" value="AVESA.00010b.r2.1AG0005780"/>
</dbReference>
<protein>
    <submittedName>
        <fullName evidence="1">Uncharacterized protein</fullName>
    </submittedName>
</protein>
<reference evidence="1" key="1">
    <citation type="submission" date="2021-05" db="EMBL/GenBank/DDBJ databases">
        <authorList>
            <person name="Scholz U."/>
            <person name="Mascher M."/>
            <person name="Fiebig A."/>
        </authorList>
    </citation>
    <scope>NUCLEOTIDE SEQUENCE [LARGE SCALE GENOMIC DNA]</scope>
</reference>
<evidence type="ECO:0000313" key="1">
    <source>
        <dbReference type="EnsemblPlants" id="AVESA.00010b.r2.1AG0005780.1.CDS"/>
    </source>
</evidence>
<keyword evidence="2" id="KW-1185">Reference proteome</keyword>
<accession>A0ACD5T7L7</accession>
<sequence>MEPITRPVSEPARGRNYSMDQPGTAVTRDAMLPNRAALFYYWILSDKSESMLEPKSNVYPTLACLEWCNCAPSTMLQVYTLELIVADSHNSCKLDVSGFVAIRDFKDGKRNYIFNREMADPLTTLSHDGVLLLQTLSPRRAISSTILLEFDLKMKRTGDGIDGYQQLIQGVSEHPTGGPLWSRVNELSIRSVDSHSIPMMRVKLAMIWDGVEATIELRPLTLPSEGIDLRCVARTGRIGDDIVLFDGRYGGCDWPLQFVVAAELHRSMEIHLQGVYGGVMKRWSIGFLPKFHAVFSEAVDLEFAQVSLSVAWSQTSIDRTDGPPDL</sequence>
<name>A0ACD5T7L7_AVESA</name>
<dbReference type="Proteomes" id="UP001732700">
    <property type="component" value="Chromosome 1A"/>
</dbReference>